<evidence type="ECO:0000256" key="10">
    <source>
        <dbReference type="SAM" id="SignalP"/>
    </source>
</evidence>
<evidence type="ECO:0000256" key="4">
    <source>
        <dbReference type="ARBA" id="ARBA00022692"/>
    </source>
</evidence>
<organism evidence="13 14">
    <name type="scientific">Pseudoxanthomonas sacheonensis</name>
    <dbReference type="NCBI Taxonomy" id="443615"/>
    <lineage>
        <taxon>Bacteria</taxon>
        <taxon>Pseudomonadati</taxon>
        <taxon>Pseudomonadota</taxon>
        <taxon>Gammaproteobacteria</taxon>
        <taxon>Lysobacterales</taxon>
        <taxon>Lysobacteraceae</taxon>
        <taxon>Pseudoxanthomonas</taxon>
    </lineage>
</organism>
<evidence type="ECO:0000313" key="13">
    <source>
        <dbReference type="EMBL" id="MDR6841609.1"/>
    </source>
</evidence>
<dbReference type="InterPro" id="IPR037066">
    <property type="entry name" value="Plug_dom_sf"/>
</dbReference>
<evidence type="ECO:0000259" key="11">
    <source>
        <dbReference type="Pfam" id="PF00593"/>
    </source>
</evidence>
<keyword evidence="14" id="KW-1185">Reference proteome</keyword>
<dbReference type="PROSITE" id="PS52016">
    <property type="entry name" value="TONB_DEPENDENT_REC_3"/>
    <property type="match status" value="1"/>
</dbReference>
<evidence type="ECO:0000256" key="1">
    <source>
        <dbReference type="ARBA" id="ARBA00004571"/>
    </source>
</evidence>
<keyword evidence="10" id="KW-0732">Signal</keyword>
<dbReference type="NCBIfam" id="TIGR01782">
    <property type="entry name" value="TonB-Xanth-Caul"/>
    <property type="match status" value="1"/>
</dbReference>
<accession>A0ABU1RTZ8</accession>
<dbReference type="Pfam" id="PF07715">
    <property type="entry name" value="Plug"/>
    <property type="match status" value="1"/>
</dbReference>
<feature type="signal peptide" evidence="10">
    <location>
        <begin position="1"/>
        <end position="24"/>
    </location>
</feature>
<dbReference type="InterPro" id="IPR012910">
    <property type="entry name" value="Plug_dom"/>
</dbReference>
<keyword evidence="3 8" id="KW-1134">Transmembrane beta strand</keyword>
<dbReference type="PANTHER" id="PTHR40980">
    <property type="entry name" value="PLUG DOMAIN-CONTAINING PROTEIN"/>
    <property type="match status" value="1"/>
</dbReference>
<dbReference type="PANTHER" id="PTHR40980:SF3">
    <property type="entry name" value="TONB-DEPENDENT RECEPTOR-LIKE BETA-BARREL DOMAIN-CONTAINING PROTEIN"/>
    <property type="match status" value="1"/>
</dbReference>
<dbReference type="InterPro" id="IPR039426">
    <property type="entry name" value="TonB-dep_rcpt-like"/>
</dbReference>
<evidence type="ECO:0000256" key="5">
    <source>
        <dbReference type="ARBA" id="ARBA00023077"/>
    </source>
</evidence>
<dbReference type="EMBL" id="JAVDTT010000002">
    <property type="protein sequence ID" value="MDR6841609.1"/>
    <property type="molecule type" value="Genomic_DNA"/>
</dbReference>
<dbReference type="RefSeq" id="WP_310092554.1">
    <property type="nucleotide sequence ID" value="NZ_JAVDTT010000002.1"/>
</dbReference>
<dbReference type="Pfam" id="PF00593">
    <property type="entry name" value="TonB_dep_Rec_b-barrel"/>
    <property type="match status" value="1"/>
</dbReference>
<dbReference type="Gene3D" id="2.40.170.20">
    <property type="entry name" value="TonB-dependent receptor, beta-barrel domain"/>
    <property type="match status" value="1"/>
</dbReference>
<sequence length="926" mass="100288">MNCKKSILSAAIVASLSFAAQLHAQETTSATSTQEATDLDTVVVVGIRGSIEKSLDAKRGENSRVEVITSEDIGKMPDKNVADSLARVPGVNISAASANEGAFDENDRVSMRGTSPSLTQTLIDGHNIGTGDWFVLNQTGTVGRSVSYSLLPAELVDKVVVRKSSEAKIVEGGAVGSIDIITRNPLNFEEGFSIFGSVGAVYAELPGNTDPQISVLGNWKNADGSFGLSVQAFSEERHLRRDGQELLGYDTIGAGTAAGTAHPDLVGVYFPTLVGSALFEQERKRTGGMLTMQFKPSDSVEIEANYFRSDMKADNYNRNYMLWGSRIINGTAGNNGQVPLAGYVVRNNTLVEAEFAPTPGADPSNAFGIYDEISRPGAKSSTEFFSVDGKWSVSENLTFSGQAGTSEGHGESPVQDVAEWDVGLNSGGGWALHGVGAADWHLGNAVTGVPGVANVDYRLDWIFGFQDIDVVDKEDWAKIDGELLFDSNSALSSLDFGVRSAKHERNLDQVTAQGPACLVNGVVDPSCPVGSSSPFDPANWPSGFQNYPGDFGDGLGGNFPRDIWYHTPEQLAALNAFTNRDKEARFYFPGAYGLEERSTAAYAQLNFSGEKWSGNVGLRYVRTEEDVKNYVNADPTDPDAITTSLFGAFKTVQTKNTYNDWLPSANFKYNLNDDMVLRLAASRTLTRPDFSALAGAVSLSPPAAVGGVGTGSGGNPNLEPILSTNVDATFEWYYGERSLFSVGVFYMNIDNYVALGTDRQSYFTIDSNNPNGALIDYDLTVPVSSGAKVKGFELAWEAPIGEYFGAFANYTYADGDTDDGTAMLGTSKNTYNVGAYFENSTFNARVNYTYRSEFYSGLDRASAFYQDEIDNLSASLGYKINDNLSLSLDLMNLNNPKTKYYAENRDRPRSIYENGRQYYLNLRFKF</sequence>
<keyword evidence="2 8" id="KW-0813">Transport</keyword>
<evidence type="ECO:0000256" key="9">
    <source>
        <dbReference type="RuleBase" id="RU003357"/>
    </source>
</evidence>
<dbReference type="Proteomes" id="UP001254759">
    <property type="component" value="Unassembled WGS sequence"/>
</dbReference>
<comment type="caution">
    <text evidence="13">The sequence shown here is derived from an EMBL/GenBank/DDBJ whole genome shotgun (WGS) entry which is preliminary data.</text>
</comment>
<feature type="chain" id="PRO_5046904137" evidence="10">
    <location>
        <begin position="25"/>
        <end position="926"/>
    </location>
</feature>
<keyword evidence="7 8" id="KW-0998">Cell outer membrane</keyword>
<dbReference type="InterPro" id="IPR010104">
    <property type="entry name" value="TonB_rcpt_bac"/>
</dbReference>
<keyword evidence="13" id="KW-0675">Receptor</keyword>
<keyword evidence="4 8" id="KW-0812">Transmembrane</keyword>
<comment type="subcellular location">
    <subcellularLocation>
        <location evidence="1 8">Cell outer membrane</location>
        <topology evidence="1 8">Multi-pass membrane protein</topology>
    </subcellularLocation>
</comment>
<evidence type="ECO:0000256" key="6">
    <source>
        <dbReference type="ARBA" id="ARBA00023136"/>
    </source>
</evidence>
<dbReference type="InterPro" id="IPR036942">
    <property type="entry name" value="Beta-barrel_TonB_sf"/>
</dbReference>
<dbReference type="Gene3D" id="2.170.130.10">
    <property type="entry name" value="TonB-dependent receptor, plug domain"/>
    <property type="match status" value="1"/>
</dbReference>
<evidence type="ECO:0000259" key="12">
    <source>
        <dbReference type="Pfam" id="PF07715"/>
    </source>
</evidence>
<gene>
    <name evidence="13" type="ORF">J2W94_001894</name>
</gene>
<dbReference type="InterPro" id="IPR000531">
    <property type="entry name" value="Beta-barrel_TonB"/>
</dbReference>
<name>A0ABU1RTZ8_9GAMM</name>
<proteinExistence type="inferred from homology"/>
<protein>
    <submittedName>
        <fullName evidence="13">Iron complex outermembrane receptor protein</fullName>
    </submittedName>
</protein>
<evidence type="ECO:0000256" key="3">
    <source>
        <dbReference type="ARBA" id="ARBA00022452"/>
    </source>
</evidence>
<evidence type="ECO:0000256" key="8">
    <source>
        <dbReference type="PROSITE-ProRule" id="PRU01360"/>
    </source>
</evidence>
<dbReference type="SUPFAM" id="SSF56935">
    <property type="entry name" value="Porins"/>
    <property type="match status" value="1"/>
</dbReference>
<evidence type="ECO:0000313" key="14">
    <source>
        <dbReference type="Proteomes" id="UP001254759"/>
    </source>
</evidence>
<keyword evidence="6 8" id="KW-0472">Membrane</keyword>
<evidence type="ECO:0000256" key="7">
    <source>
        <dbReference type="ARBA" id="ARBA00023237"/>
    </source>
</evidence>
<keyword evidence="5 9" id="KW-0798">TonB box</keyword>
<reference evidence="13 14" key="1">
    <citation type="submission" date="2023-07" db="EMBL/GenBank/DDBJ databases">
        <title>Sorghum-associated microbial communities from plants grown in Nebraska, USA.</title>
        <authorList>
            <person name="Schachtman D."/>
        </authorList>
    </citation>
    <scope>NUCLEOTIDE SEQUENCE [LARGE SCALE GENOMIC DNA]</scope>
    <source>
        <strain evidence="13 14">BE107</strain>
    </source>
</reference>
<evidence type="ECO:0000256" key="2">
    <source>
        <dbReference type="ARBA" id="ARBA00022448"/>
    </source>
</evidence>
<feature type="domain" description="TonB-dependent receptor plug" evidence="12">
    <location>
        <begin position="62"/>
        <end position="176"/>
    </location>
</feature>
<comment type="similarity">
    <text evidence="8 9">Belongs to the TonB-dependent receptor family.</text>
</comment>
<dbReference type="CDD" id="cd01347">
    <property type="entry name" value="ligand_gated_channel"/>
    <property type="match status" value="1"/>
</dbReference>
<feature type="domain" description="TonB-dependent receptor-like beta-barrel" evidence="11">
    <location>
        <begin position="469"/>
        <end position="893"/>
    </location>
</feature>